<evidence type="ECO:0000259" key="6">
    <source>
        <dbReference type="PROSITE" id="PS50885"/>
    </source>
</evidence>
<keyword evidence="4" id="KW-0812">Transmembrane</keyword>
<dbReference type="PROSITE" id="PS50885">
    <property type="entry name" value="HAMP"/>
    <property type="match status" value="1"/>
</dbReference>
<feature type="domain" description="Methyl-accepting transducer" evidence="5">
    <location>
        <begin position="530"/>
        <end position="759"/>
    </location>
</feature>
<evidence type="ECO:0000256" key="4">
    <source>
        <dbReference type="SAM" id="Phobius"/>
    </source>
</evidence>
<dbReference type="RefSeq" id="WP_228880718.1">
    <property type="nucleotide sequence ID" value="NZ_CABIIK010000024.1"/>
</dbReference>
<dbReference type="Pfam" id="PF18947">
    <property type="entry name" value="HAMP_2"/>
    <property type="match status" value="1"/>
</dbReference>
<evidence type="ECO:0000259" key="5">
    <source>
        <dbReference type="PROSITE" id="PS50111"/>
    </source>
</evidence>
<feature type="transmembrane region" description="Helical" evidence="4">
    <location>
        <begin position="52"/>
        <end position="73"/>
    </location>
</feature>
<protein>
    <submittedName>
        <fullName evidence="7">Methyl-accepting chemotaxis protein</fullName>
    </submittedName>
</protein>
<evidence type="ECO:0000313" key="7">
    <source>
        <dbReference type="EMBL" id="UYO64123.1"/>
    </source>
</evidence>
<dbReference type="Gene3D" id="1.20.120.1530">
    <property type="match status" value="2"/>
</dbReference>
<evidence type="ECO:0000256" key="2">
    <source>
        <dbReference type="ARBA" id="ARBA00029447"/>
    </source>
</evidence>
<dbReference type="Proteomes" id="UP001163550">
    <property type="component" value="Chromosome"/>
</dbReference>
<accession>A0ABY6HKN8</accession>
<keyword evidence="1" id="KW-0145">Chemotaxis</keyword>
<dbReference type="PANTHER" id="PTHR43531:SF11">
    <property type="entry name" value="METHYL-ACCEPTING CHEMOTAXIS PROTEIN 3"/>
    <property type="match status" value="1"/>
</dbReference>
<dbReference type="SMART" id="SM00283">
    <property type="entry name" value="MA"/>
    <property type="match status" value="1"/>
</dbReference>
<dbReference type="SUPFAM" id="SSF58104">
    <property type="entry name" value="Methyl-accepting chemotaxis protein (MCP) signaling domain"/>
    <property type="match status" value="2"/>
</dbReference>
<keyword evidence="4" id="KW-1133">Transmembrane helix</keyword>
<evidence type="ECO:0000256" key="1">
    <source>
        <dbReference type="ARBA" id="ARBA00022500"/>
    </source>
</evidence>
<dbReference type="InterPro" id="IPR004089">
    <property type="entry name" value="MCPsignal_dom"/>
</dbReference>
<gene>
    <name evidence="7" type="ORF">LNN31_06835</name>
</gene>
<sequence length="775" mass="84619">MRLNKSLRSKMILKLGIPSAILFVVMLGVVLYCVKQSVIDVAQLIVVQRSIIIIFGTGLIFWVGLLFLTISILSNRVDKMAKTLQLIDNDELNLAELEKTDGSKDSLDEMLGHIHSIAMKYNDNILLANAILEGDFSQDDSVATGSNRLGHRLNQISSSLKEMGSATQNYLERTRQGIFEKSSTTEALTGDLTRVMHHVDEIINTIIDKMDFYSSILDAIPHSFLVTDADMKFKYFNKRYSDYLVSFGIIENRQSAMGLDCCISAADMCGTERCARRLLVEKGLSTTNFAARGKYYKMDMVYLKDKNGEATTDLLEMTMDQTSIMSVNEFTKTEVARFEKNLICLAEGDLNFDLAIGDVNDYTDEVYRQFNSIAQSMERVKGSISALTNNASRLINATVKGELDTRVDISQFSGNWKTLIDGMNKILEETSKPINEVVQVMDSISKGHLDARIKGIYQGDFEKLKQSVNQTTENLNLVIGEIASLTGEISSGNLNINRIENFGGDYNSISNSIKTIVKTLNGLLLEINDSAQQVSAGANQVAVGSQSLAQGSTEQASSIEELTASITEIANQTKKSAGDASSAQNLAIRVKENALNGNTRMIEMQDSMLEINRSSVDISKIIKVIDDIAFQTNILALNAAVEAARAGQHGKGFAVVAEEVRTLAARSAEAAKETTLLIEGSIGKVQTGTKIADETATALSEIVDGIGQVTDLIGRIARASNEQATGIAQINIGIEQVTTVVHQNSATAEESAAASEELSGQAELLKDKLRYFTLR</sequence>
<evidence type="ECO:0000313" key="8">
    <source>
        <dbReference type="Proteomes" id="UP001163550"/>
    </source>
</evidence>
<proteinExistence type="inferred from homology"/>
<dbReference type="EMBL" id="CP087994">
    <property type="protein sequence ID" value="UYO64123.1"/>
    <property type="molecule type" value="Genomic_DNA"/>
</dbReference>
<name>A0ABY6HKN8_9FIRM</name>
<reference evidence="7" key="1">
    <citation type="submission" date="2021-11" db="EMBL/GenBank/DDBJ databases">
        <title>Isoprene-degrading acetogen.</title>
        <authorList>
            <person name="Yang Y."/>
            <person name="Jin H."/>
            <person name="Yan J."/>
        </authorList>
    </citation>
    <scope>NUCLEOTIDE SEQUENCE</scope>
    <source>
        <strain evidence="7">Berkeley</strain>
    </source>
</reference>
<dbReference type="Gene3D" id="1.10.287.950">
    <property type="entry name" value="Methyl-accepting chemotaxis protein"/>
    <property type="match status" value="1"/>
</dbReference>
<keyword evidence="3" id="KW-0807">Transducer</keyword>
<keyword evidence="4" id="KW-0472">Membrane</keyword>
<dbReference type="InterPro" id="IPR051310">
    <property type="entry name" value="MCP_chemotaxis"/>
</dbReference>
<feature type="transmembrane region" description="Helical" evidence="4">
    <location>
        <begin position="12"/>
        <end position="32"/>
    </location>
</feature>
<dbReference type="InterPro" id="IPR003660">
    <property type="entry name" value="HAMP_dom"/>
</dbReference>
<dbReference type="CDD" id="cd11386">
    <property type="entry name" value="MCP_signal"/>
    <property type="match status" value="1"/>
</dbReference>
<feature type="domain" description="HAMP" evidence="6">
    <location>
        <begin position="428"/>
        <end position="480"/>
    </location>
</feature>
<evidence type="ECO:0000256" key="3">
    <source>
        <dbReference type="PROSITE-ProRule" id="PRU00284"/>
    </source>
</evidence>
<dbReference type="PROSITE" id="PS50111">
    <property type="entry name" value="CHEMOTAXIS_TRANSDUC_2"/>
    <property type="match status" value="1"/>
</dbReference>
<dbReference type="PANTHER" id="PTHR43531">
    <property type="entry name" value="PROTEIN ICFG"/>
    <property type="match status" value="1"/>
</dbReference>
<keyword evidence="8" id="KW-1185">Reference proteome</keyword>
<dbReference type="Pfam" id="PF00015">
    <property type="entry name" value="MCPsignal"/>
    <property type="match status" value="1"/>
</dbReference>
<comment type="similarity">
    <text evidence="2">Belongs to the methyl-accepting chemotaxis (MCP) protein family.</text>
</comment>
<dbReference type="SMART" id="SM00304">
    <property type="entry name" value="HAMP"/>
    <property type="match status" value="1"/>
</dbReference>
<organism evidence="7 8">
    <name type="scientific">Acetobacterium wieringae</name>
    <dbReference type="NCBI Taxonomy" id="52694"/>
    <lineage>
        <taxon>Bacteria</taxon>
        <taxon>Bacillati</taxon>
        <taxon>Bacillota</taxon>
        <taxon>Clostridia</taxon>
        <taxon>Eubacteriales</taxon>
        <taxon>Eubacteriaceae</taxon>
        <taxon>Acetobacterium</taxon>
    </lineage>
</organism>